<dbReference type="PRINTS" id="PR00702">
    <property type="entry name" value="ACRIFLAVINRP"/>
</dbReference>
<keyword evidence="3" id="KW-1185">Reference proteome</keyword>
<name>A0A3M8D7R0_9BACL</name>
<dbReference type="Gene3D" id="3.30.70.1430">
    <property type="entry name" value="Multidrug efflux transporter AcrB pore domain"/>
    <property type="match status" value="2"/>
</dbReference>
<reference evidence="2 3" key="1">
    <citation type="submission" date="2018-10" db="EMBL/GenBank/DDBJ databases">
        <title>Phylogenomics of Brevibacillus.</title>
        <authorList>
            <person name="Dunlap C."/>
        </authorList>
    </citation>
    <scope>NUCLEOTIDE SEQUENCE [LARGE SCALE GENOMIC DNA]</scope>
    <source>
        <strain evidence="2 3">JCM 15774</strain>
    </source>
</reference>
<keyword evidence="1" id="KW-0472">Membrane</keyword>
<dbReference type="Gene3D" id="1.20.1640.10">
    <property type="entry name" value="Multidrug efflux transporter AcrB transmembrane domain"/>
    <property type="match status" value="2"/>
</dbReference>
<feature type="transmembrane region" description="Helical" evidence="1">
    <location>
        <begin position="535"/>
        <end position="558"/>
    </location>
</feature>
<dbReference type="Pfam" id="PF00873">
    <property type="entry name" value="ACR_tran"/>
    <property type="match status" value="1"/>
</dbReference>
<feature type="transmembrane region" description="Helical" evidence="1">
    <location>
        <begin position="958"/>
        <end position="977"/>
    </location>
</feature>
<feature type="transmembrane region" description="Helical" evidence="1">
    <location>
        <begin position="383"/>
        <end position="408"/>
    </location>
</feature>
<dbReference type="SUPFAM" id="SSF82714">
    <property type="entry name" value="Multidrug efflux transporter AcrB TolC docking domain, DN and DC subdomains"/>
    <property type="match status" value="2"/>
</dbReference>
<dbReference type="PANTHER" id="PTHR32063:SF0">
    <property type="entry name" value="SWARMING MOTILITY PROTEIN SWRC"/>
    <property type="match status" value="1"/>
</dbReference>
<dbReference type="Gene3D" id="3.30.70.1440">
    <property type="entry name" value="Multidrug efflux transporter AcrB pore domain"/>
    <property type="match status" value="1"/>
</dbReference>
<keyword evidence="1" id="KW-0812">Transmembrane</keyword>
<dbReference type="EMBL" id="RHHU01000010">
    <property type="protein sequence ID" value="RNB84052.1"/>
    <property type="molecule type" value="Genomic_DNA"/>
</dbReference>
<sequence length="1046" mass="113226">MNLSNLSIKRPVTTLMLLIAMLIFGLIAIPKTPIEQYPETSFPIVMIATSYSGASPTEVENLVTKPLEEAVGTLSDIENISSTSVKGASNLVLEFNYGVDIDDKIQEVNQKINRIRGQLPDNANDPTVIKMDPNAQPIMKLTLTGEQDINQLKKIAEDQVETVIERIDGIASVDVTGGQKRVIKVVPDPDKLNAYGITTDQIRSAISATNQTASTGEVQDGDTKQSIEVVGEFSKVESIGKTPITVGDHYLTLDQIATVTDTYEDVTQKAYYNGKPSVQISITKATGGNTLEIANGVKAQIPTIEKELPKGVALTLTEDSSSDIKDSIYSMVEHGVLGLIFSVIILYLFLNSARAMLIVAIVMPISIVATFSLMYVYDITLNMMSLLGLTLGLGSLVDFAVVILENIFRMRQQGKSVMEAALEGSKQVGTAVMASALAQICVFLPVAFVEGFVAEIFTPMALTVVFSHIAALVVSMLVVPVLSSRWLDKIRHEETEQLTHYRGWSPAMWFNVGYNKVAKVYGKLLGWSLNHRKTILAGVLALFVGSLSLFAVVGMEFLPGGDQGKISVSVTVPSGTVFAETEKLVNQVEAHVKSIPELETWATTVSTSSSNSSSTSAAGNISIQLVDIDKRTRTTDEIAEELREKASSIAGAEIEVKQSESGPGMGGSDISYTVHGEDLDTLKDISGVIASEISKVEGTRNVESSLDATKKGYQIVVDPEKASMYKLTTSQIISGVRVAFQGDTVTKYRTGDDEIDVLLKLPENYEQDISYLQSLRITNSQGATIPLTSVAKIKLADTPQSIERTNMTRAAEITGDIFGRDLGSVSTEIQQRLATINLPDGYTLETGGNNQDMMESFLSLGLAILLSIVLIYMVMAGQFESLFTPFIIMFSVPTSVIGVMIGLFVTNTPLSVYGLVGFIMLIGIVVNNAIVLIDYINNLRKQGMDRNEAIKLAGPVRLRPILMTSLATILAVLPMAVSSSEGSESMRPMGIVVAFGLAFSTLITLVLVPVVYTLFDDFFQKRRVKKERKKQKAVIGLQGQGVTSNE</sequence>
<evidence type="ECO:0000256" key="1">
    <source>
        <dbReference type="SAM" id="Phobius"/>
    </source>
</evidence>
<gene>
    <name evidence="2" type="ORF">EDM59_16220</name>
</gene>
<feature type="transmembrane region" description="Helical" evidence="1">
    <location>
        <begin position="912"/>
        <end position="937"/>
    </location>
</feature>
<feature type="transmembrane region" description="Helical" evidence="1">
    <location>
        <begin position="460"/>
        <end position="482"/>
    </location>
</feature>
<feature type="transmembrane region" description="Helical" evidence="1">
    <location>
        <begin position="357"/>
        <end position="377"/>
    </location>
</feature>
<dbReference type="SUPFAM" id="SSF82866">
    <property type="entry name" value="Multidrug efflux transporter AcrB transmembrane domain"/>
    <property type="match status" value="2"/>
</dbReference>
<comment type="caution">
    <text evidence="2">The sequence shown here is derived from an EMBL/GenBank/DDBJ whole genome shotgun (WGS) entry which is preliminary data.</text>
</comment>
<feature type="transmembrane region" description="Helical" evidence="1">
    <location>
        <begin position="882"/>
        <end position="906"/>
    </location>
</feature>
<proteinExistence type="predicted"/>
<dbReference type="RefSeq" id="WP_122924546.1">
    <property type="nucleotide sequence ID" value="NZ_RHHU01000010.1"/>
</dbReference>
<feature type="transmembrane region" description="Helical" evidence="1">
    <location>
        <begin position="857"/>
        <end position="875"/>
    </location>
</feature>
<keyword evidence="1" id="KW-1133">Transmembrane helix</keyword>
<evidence type="ECO:0000313" key="2">
    <source>
        <dbReference type="EMBL" id="RNB84052.1"/>
    </source>
</evidence>
<dbReference type="PANTHER" id="PTHR32063">
    <property type="match status" value="1"/>
</dbReference>
<feature type="transmembrane region" description="Helical" evidence="1">
    <location>
        <begin position="989"/>
        <end position="1015"/>
    </location>
</feature>
<organism evidence="2 3">
    <name type="scientific">Brevibacillus nitrificans</name>
    <dbReference type="NCBI Taxonomy" id="651560"/>
    <lineage>
        <taxon>Bacteria</taxon>
        <taxon>Bacillati</taxon>
        <taxon>Bacillota</taxon>
        <taxon>Bacilli</taxon>
        <taxon>Bacillales</taxon>
        <taxon>Paenibacillaceae</taxon>
        <taxon>Brevibacillus</taxon>
    </lineage>
</organism>
<feature type="transmembrane region" description="Helical" evidence="1">
    <location>
        <begin position="428"/>
        <end position="448"/>
    </location>
</feature>
<feature type="transmembrane region" description="Helical" evidence="1">
    <location>
        <begin position="328"/>
        <end position="350"/>
    </location>
</feature>
<dbReference type="Gene3D" id="3.30.2090.10">
    <property type="entry name" value="Multidrug efflux transporter AcrB TolC docking domain, DN and DC subdomains"/>
    <property type="match status" value="2"/>
</dbReference>
<dbReference type="GO" id="GO:0042910">
    <property type="term" value="F:xenobiotic transmembrane transporter activity"/>
    <property type="evidence" value="ECO:0007669"/>
    <property type="project" value="TreeGrafter"/>
</dbReference>
<accession>A0A3M8D7R0</accession>
<protein>
    <submittedName>
        <fullName evidence="2">Efflux RND transporter permease subunit</fullName>
    </submittedName>
</protein>
<dbReference type="AlphaFoldDB" id="A0A3M8D7R0"/>
<dbReference type="SUPFAM" id="SSF82693">
    <property type="entry name" value="Multidrug efflux transporter AcrB pore domain, PN1, PN2, PC1 and PC2 subdomains"/>
    <property type="match status" value="3"/>
</dbReference>
<evidence type="ECO:0000313" key="3">
    <source>
        <dbReference type="Proteomes" id="UP000269573"/>
    </source>
</evidence>
<dbReference type="Proteomes" id="UP000269573">
    <property type="component" value="Unassembled WGS sequence"/>
</dbReference>
<feature type="transmembrane region" description="Helical" evidence="1">
    <location>
        <begin position="12"/>
        <end position="29"/>
    </location>
</feature>
<dbReference type="GO" id="GO:0005886">
    <property type="term" value="C:plasma membrane"/>
    <property type="evidence" value="ECO:0007669"/>
    <property type="project" value="TreeGrafter"/>
</dbReference>
<dbReference type="InterPro" id="IPR001036">
    <property type="entry name" value="Acrflvin-R"/>
</dbReference>
<dbReference type="InterPro" id="IPR027463">
    <property type="entry name" value="AcrB_DN_DC_subdom"/>
</dbReference>
<dbReference type="Gene3D" id="3.30.70.1320">
    <property type="entry name" value="Multidrug efflux transporter AcrB pore domain like"/>
    <property type="match status" value="1"/>
</dbReference>